<feature type="transmembrane region" description="Helical" evidence="6">
    <location>
        <begin position="84"/>
        <end position="106"/>
    </location>
</feature>
<evidence type="ECO:0000256" key="4">
    <source>
        <dbReference type="ARBA" id="ARBA00022989"/>
    </source>
</evidence>
<feature type="transmembrane region" description="Helical" evidence="6">
    <location>
        <begin position="230"/>
        <end position="250"/>
    </location>
</feature>
<dbReference type="CDD" id="cd13124">
    <property type="entry name" value="MATE_SpoVB_like"/>
    <property type="match status" value="1"/>
</dbReference>
<name>A0A838CZ79_9BACI</name>
<feature type="transmembrane region" description="Helical" evidence="6">
    <location>
        <begin position="167"/>
        <end position="185"/>
    </location>
</feature>
<keyword evidence="4 6" id="KW-1133">Transmembrane helix</keyword>
<feature type="transmembrane region" description="Helical" evidence="6">
    <location>
        <begin position="191"/>
        <end position="209"/>
    </location>
</feature>
<feature type="transmembrane region" description="Helical" evidence="6">
    <location>
        <begin position="126"/>
        <end position="146"/>
    </location>
</feature>
<evidence type="ECO:0000313" key="8">
    <source>
        <dbReference type="Proteomes" id="UP000571017"/>
    </source>
</evidence>
<keyword evidence="8" id="KW-1185">Reference proteome</keyword>
<evidence type="ECO:0000256" key="2">
    <source>
        <dbReference type="ARBA" id="ARBA00022475"/>
    </source>
</evidence>
<gene>
    <name evidence="7" type="ORF">H0266_19140</name>
</gene>
<feature type="transmembrane region" description="Helical" evidence="6">
    <location>
        <begin position="43"/>
        <end position="64"/>
    </location>
</feature>
<evidence type="ECO:0000256" key="1">
    <source>
        <dbReference type="ARBA" id="ARBA00004651"/>
    </source>
</evidence>
<dbReference type="Pfam" id="PF01943">
    <property type="entry name" value="Polysacc_synt"/>
    <property type="match status" value="1"/>
</dbReference>
<dbReference type="InterPro" id="IPR024923">
    <property type="entry name" value="PG_synth_SpoVB"/>
</dbReference>
<feature type="transmembrane region" description="Helical" evidence="6">
    <location>
        <begin position="358"/>
        <end position="379"/>
    </location>
</feature>
<keyword evidence="3 6" id="KW-0812">Transmembrane</keyword>
<feature type="transmembrane region" description="Helical" evidence="6">
    <location>
        <begin position="282"/>
        <end position="302"/>
    </location>
</feature>
<evidence type="ECO:0000256" key="3">
    <source>
        <dbReference type="ARBA" id="ARBA00022692"/>
    </source>
</evidence>
<reference evidence="7 8" key="1">
    <citation type="journal article" date="2004" name="Extremophiles">
        <title>Halobacillus locisalis sp. nov., a halophilic bacterium isolated from a marine solar saltern of the Yellow Sea in Korea.</title>
        <authorList>
            <person name="Yoon J.H."/>
            <person name="Kang K.H."/>
            <person name="Oh T.K."/>
            <person name="Park Y.H."/>
        </authorList>
    </citation>
    <scope>NUCLEOTIDE SEQUENCE [LARGE SCALE GENOMIC DNA]</scope>
    <source>
        <strain evidence="7 8">KCTC 3788</strain>
    </source>
</reference>
<evidence type="ECO:0000256" key="6">
    <source>
        <dbReference type="SAM" id="Phobius"/>
    </source>
</evidence>
<dbReference type="AlphaFoldDB" id="A0A838CZ79"/>
<organism evidence="7 8">
    <name type="scientific">Halobacillus locisalis</name>
    <dbReference type="NCBI Taxonomy" id="220753"/>
    <lineage>
        <taxon>Bacteria</taxon>
        <taxon>Bacillati</taxon>
        <taxon>Bacillota</taxon>
        <taxon>Bacilli</taxon>
        <taxon>Bacillales</taxon>
        <taxon>Bacillaceae</taxon>
        <taxon>Halobacillus</taxon>
    </lineage>
</organism>
<feature type="transmembrane region" description="Helical" evidence="6">
    <location>
        <begin position="323"/>
        <end position="346"/>
    </location>
</feature>
<feature type="transmembrane region" description="Helical" evidence="6">
    <location>
        <begin position="386"/>
        <end position="407"/>
    </location>
</feature>
<dbReference type="Proteomes" id="UP000571017">
    <property type="component" value="Unassembled WGS sequence"/>
</dbReference>
<dbReference type="InterPro" id="IPR050833">
    <property type="entry name" value="Poly_Biosynth_Transport"/>
</dbReference>
<feature type="transmembrane region" description="Helical" evidence="6">
    <location>
        <begin position="444"/>
        <end position="465"/>
    </location>
</feature>
<protein>
    <submittedName>
        <fullName evidence="7">Polysaccharide biosynthesis protein</fullName>
    </submittedName>
</protein>
<comment type="subcellular location">
    <subcellularLocation>
        <location evidence="1">Cell membrane</location>
        <topology evidence="1">Multi-pass membrane protein</topology>
    </subcellularLocation>
</comment>
<evidence type="ECO:0000256" key="5">
    <source>
        <dbReference type="ARBA" id="ARBA00023136"/>
    </source>
</evidence>
<keyword evidence="5 6" id="KW-0472">Membrane</keyword>
<sequence length="525" mass="56931">MATQTSSSIMKGAFLLTMAGLIGKVMSAGYRVPLQNITGDLGFYIYQQVYPILGIALVLGLYGFPAAVSKLTAEQTEQGKVVSFQSLVVPVFLVLSILCGSLFVVGYSQADALAEMMGDGRLSSSIQAAFALFLVVPFLSVLRGLFQGNHMMMPTAISQIIEQLIRVVGILMTAWCAVRTGDLYAIGRGASLAACTGSVIAVIVLLLYVKKNRIWSNQRMKTSASYVKTMITSGVLISLNYMLLLSLQGVDAFTLVPGLIESGQSLHEARVSKGVFDRGQPLIQLGTVLASSIALALIPSVSQKRLQNQPREMSRSIRSAIKFSFIIALGSTVGLILLFPTINPLFFIDTKGTDALQWLMLVILLSSMTLTTASILQGLDHIKTTALFILGGIVVKVLANQLLIPLWELNGAAAASIIAVAFVFIGNIVILGQEMNGKRWFHMPWVPVLVSISAMMLVVLAFRWVEPLFDHQRLLMLVYTLSVTCIGGMTYLGLLLKLGAFTRAEVQGLPLSRLWERLLPKGRKP</sequence>
<dbReference type="GO" id="GO:0005886">
    <property type="term" value="C:plasma membrane"/>
    <property type="evidence" value="ECO:0007669"/>
    <property type="project" value="UniProtKB-SubCell"/>
</dbReference>
<keyword evidence="2" id="KW-1003">Cell membrane</keyword>
<feature type="transmembrane region" description="Helical" evidence="6">
    <location>
        <begin position="477"/>
        <end position="496"/>
    </location>
</feature>
<dbReference type="EMBL" id="JACEFG010000007">
    <property type="protein sequence ID" value="MBA2176998.1"/>
    <property type="molecule type" value="Genomic_DNA"/>
</dbReference>
<comment type="caution">
    <text evidence="7">The sequence shown here is derived from an EMBL/GenBank/DDBJ whole genome shotgun (WGS) entry which is preliminary data.</text>
</comment>
<dbReference type="InterPro" id="IPR002797">
    <property type="entry name" value="Polysacc_synth"/>
</dbReference>
<dbReference type="PANTHER" id="PTHR30250">
    <property type="entry name" value="PST FAMILY PREDICTED COLANIC ACID TRANSPORTER"/>
    <property type="match status" value="1"/>
</dbReference>
<dbReference type="PIRSF" id="PIRSF038958">
    <property type="entry name" value="PG_synth_SpoVB"/>
    <property type="match status" value="1"/>
</dbReference>
<dbReference type="PANTHER" id="PTHR30250:SF29">
    <property type="entry name" value="POLYSACCHARIDE BIOSYNTHESIS PROTEIN C-TERMINAL DOMAIN-CONTAINING PROTEIN"/>
    <property type="match status" value="1"/>
</dbReference>
<proteinExistence type="predicted"/>
<accession>A0A838CZ79</accession>
<feature type="transmembrane region" description="Helical" evidence="6">
    <location>
        <begin position="413"/>
        <end position="432"/>
    </location>
</feature>
<evidence type="ECO:0000313" key="7">
    <source>
        <dbReference type="EMBL" id="MBA2176998.1"/>
    </source>
</evidence>